<dbReference type="PANTHER" id="PTHR33371">
    <property type="entry name" value="INTERMEMBRANE PHOSPHOLIPID TRANSPORT SYSTEM BINDING PROTEIN MLAD-RELATED"/>
    <property type="match status" value="1"/>
</dbReference>
<dbReference type="RefSeq" id="WP_254573406.1">
    <property type="nucleotide sequence ID" value="NZ_CP098502.1"/>
</dbReference>
<gene>
    <name evidence="2" type="ORF">NBH00_11135</name>
</gene>
<dbReference type="PROSITE" id="PS51257">
    <property type="entry name" value="PROKAR_LIPOPROTEIN"/>
    <property type="match status" value="1"/>
</dbReference>
<reference evidence="2 3" key="1">
    <citation type="submission" date="2022-06" db="EMBL/GenBank/DDBJ databases">
        <title>Paraconexibacter antarcticus.</title>
        <authorList>
            <person name="Kim C.S."/>
        </authorList>
    </citation>
    <scope>NUCLEOTIDE SEQUENCE [LARGE SCALE GENOMIC DNA]</scope>
    <source>
        <strain evidence="2 3">02-257</strain>
    </source>
</reference>
<proteinExistence type="predicted"/>
<feature type="domain" description="Mce/MlaD" evidence="1">
    <location>
        <begin position="38"/>
        <end position="117"/>
    </location>
</feature>
<organism evidence="2 3">
    <name type="scientific">Paraconexibacter antarcticus</name>
    <dbReference type="NCBI Taxonomy" id="2949664"/>
    <lineage>
        <taxon>Bacteria</taxon>
        <taxon>Bacillati</taxon>
        <taxon>Actinomycetota</taxon>
        <taxon>Thermoleophilia</taxon>
        <taxon>Solirubrobacterales</taxon>
        <taxon>Paraconexibacteraceae</taxon>
        <taxon>Paraconexibacter</taxon>
    </lineage>
</organism>
<dbReference type="InterPro" id="IPR003399">
    <property type="entry name" value="Mce/MlaD"/>
</dbReference>
<dbReference type="Pfam" id="PF02470">
    <property type="entry name" value="MlaD"/>
    <property type="match status" value="1"/>
</dbReference>
<accession>A0ABY5DXJ0</accession>
<dbReference type="PANTHER" id="PTHR33371:SF4">
    <property type="entry name" value="INTERMEMBRANE PHOSPHOLIPID TRANSPORT SYSTEM BINDING PROTEIN MLAD"/>
    <property type="match status" value="1"/>
</dbReference>
<protein>
    <submittedName>
        <fullName evidence="2">MlaD family protein</fullName>
    </submittedName>
</protein>
<evidence type="ECO:0000313" key="2">
    <source>
        <dbReference type="EMBL" id="UTI66740.1"/>
    </source>
</evidence>
<name>A0ABY5DXJ0_9ACTN</name>
<keyword evidence="3" id="KW-1185">Reference proteome</keyword>
<dbReference type="Proteomes" id="UP001056035">
    <property type="component" value="Chromosome"/>
</dbReference>
<dbReference type="EMBL" id="CP098502">
    <property type="protein sequence ID" value="UTI66740.1"/>
    <property type="molecule type" value="Genomic_DNA"/>
</dbReference>
<dbReference type="InterPro" id="IPR052336">
    <property type="entry name" value="MlaD_Phospholipid_Transporter"/>
</dbReference>
<evidence type="ECO:0000259" key="1">
    <source>
        <dbReference type="Pfam" id="PF02470"/>
    </source>
</evidence>
<sequence length="426" mass="45311">MARRSWSVVLFLAVACAGLVAAAYVLVHERAPIPFRHTYQIKAQVTAAHGIAPGLGQPVQVAGVQVGTVAGLRATDGRALVTLEIDRSRLRRVYANARVSLVPVTPLKDMQVELDPGRPPAPSLADGATVDIARTRAPVPLADLLSSLDADTREFFTSLLASVEQGTTRQGVNLRRLLRTLGPTVGQLHGVSAALAQRRVELARLVHNLARVSDAAASDGRLRQLVSSANTTLLALAEQERPLRQSVARLPGTLRTTAAALADAGGLARALQPTIAALRPATRRLPAALDAARPFAQRTARVLSEPVRPFVAEAAPVLRDAGAALTDLRSQVPGLVTNLKGTNYVLNELAYNPPGQKLGFDDEGFLYWAPWWFHNFNSLFSTGDAHGSAARAIVMFNCEQLSEPVLGAAGPLVKLLLGASTLCPER</sequence>
<evidence type="ECO:0000313" key="3">
    <source>
        <dbReference type="Proteomes" id="UP001056035"/>
    </source>
</evidence>